<reference evidence="3 4" key="1">
    <citation type="submission" date="2014-08" db="EMBL/GenBank/DDBJ databases">
        <title>Complete genome sequence of Corynebacterium sphenisci CECT 5990(T) (=DSM 44792(T)), isolated from healthy wild penguins.</title>
        <authorList>
            <person name="Ruckert C."/>
            <person name="Albersmeier A."/>
            <person name="Winkler A."/>
            <person name="Kalinowski J."/>
        </authorList>
    </citation>
    <scope>NUCLEOTIDE SEQUENCE [LARGE SCALE GENOMIC DNA]</scope>
    <source>
        <strain evidence="3 4">DSM 44792</strain>
    </source>
</reference>
<feature type="chain" id="PRO_5012815051" evidence="2">
    <location>
        <begin position="31"/>
        <end position="354"/>
    </location>
</feature>
<feature type="compositionally biased region" description="Low complexity" evidence="1">
    <location>
        <begin position="30"/>
        <end position="42"/>
    </location>
</feature>
<name>A0A1L7CWX3_9CORY</name>
<organism evidence="3 4">
    <name type="scientific">Corynebacterium sphenisci DSM 44792</name>
    <dbReference type="NCBI Taxonomy" id="1437874"/>
    <lineage>
        <taxon>Bacteria</taxon>
        <taxon>Bacillati</taxon>
        <taxon>Actinomycetota</taxon>
        <taxon>Actinomycetes</taxon>
        <taxon>Mycobacteriales</taxon>
        <taxon>Corynebacteriaceae</taxon>
        <taxon>Corynebacterium</taxon>
    </lineage>
</organism>
<keyword evidence="2" id="KW-0732">Signal</keyword>
<sequence length="354" mass="36844">MTTHRSRNRTGRVLLAAAVALALGAAPASAATPAIPDDSPIATGSSGPSTTVENPSITVTMPDGSPVAGRTVHRGDQLLVHGAGFDPEANKGGFPLPIPPGTPNGVYVLYSAFPDHWKPSEDAPSENRAHPHDRMAWVMPEGTLEKVPDKGLNMRRVLARVHQPMNADGTFHALITVDPPEQTPGDNWGVYVYAAAGSVNAAEELHVPIPYSPAPGPNTPPPASPDLVFDVATLHKIAETAGGGVTPKKGAVPAGEGKVGYTLVSDGRDGSGKGIVKYRGLADIAAKFSIVDVVVKDPWIEVGPKGTVITAEVSKGYDVGPDEVERRVIAYVLKGGEGDPGTMVTTLGKVERVR</sequence>
<dbReference type="AlphaFoldDB" id="A0A1L7CWX3"/>
<accession>A0A1L7CWX3</accession>
<dbReference type="KEGG" id="csph:CSPHI_03705"/>
<evidence type="ECO:0000256" key="1">
    <source>
        <dbReference type="SAM" id="MobiDB-lite"/>
    </source>
</evidence>
<dbReference type="OrthoDB" id="7210788at2"/>
<evidence type="ECO:0000256" key="2">
    <source>
        <dbReference type="SAM" id="SignalP"/>
    </source>
</evidence>
<dbReference type="STRING" id="1437874.CSPHI_03705"/>
<dbReference type="RefSeq" id="WP_075691543.1">
    <property type="nucleotide sequence ID" value="NZ_CP009248.1"/>
</dbReference>
<dbReference type="EMBL" id="CP009248">
    <property type="protein sequence ID" value="APT90320.1"/>
    <property type="molecule type" value="Genomic_DNA"/>
</dbReference>
<dbReference type="Proteomes" id="UP000185469">
    <property type="component" value="Chromosome"/>
</dbReference>
<feature type="signal peptide" evidence="2">
    <location>
        <begin position="1"/>
        <end position="30"/>
    </location>
</feature>
<keyword evidence="4" id="KW-1185">Reference proteome</keyword>
<evidence type="ECO:0000313" key="4">
    <source>
        <dbReference type="Proteomes" id="UP000185469"/>
    </source>
</evidence>
<proteinExistence type="predicted"/>
<feature type="compositionally biased region" description="Polar residues" evidence="1">
    <location>
        <begin position="43"/>
        <end position="59"/>
    </location>
</feature>
<gene>
    <name evidence="3" type="ORF">CSPHI_03705</name>
</gene>
<evidence type="ECO:0000313" key="3">
    <source>
        <dbReference type="EMBL" id="APT90320.1"/>
    </source>
</evidence>
<protein>
    <submittedName>
        <fullName evidence="3">HtaA protein</fullName>
    </submittedName>
</protein>
<feature type="region of interest" description="Disordered" evidence="1">
    <location>
        <begin position="30"/>
        <end position="70"/>
    </location>
</feature>